<dbReference type="InterPro" id="IPR054471">
    <property type="entry name" value="GPIID_WHD"/>
</dbReference>
<feature type="repeat" description="ANK" evidence="2">
    <location>
        <begin position="837"/>
        <end position="869"/>
    </location>
</feature>
<sequence>MSDPLSVAASVAGLLSLGLQSTEYLYKYYTAWRDQHRDLAKVSDQLGGLLESLQFIDEIVRTRTWRPSEQLIIQDIEKSIIRSKDTINVLQTEVEKFKHEPAGNWKKTAVVVGRRAAYPFKRSTLEDLGDDVSDFRDNLSVALQALQLKEHHNTQGDIEEVNAVARDIQARSVSVDLRLWLRAPDATINFNIAAAKRHASTGQWLVQGPAYTTWLQQDNSFIWLYGFAGCGKSVLCSTAIQHAFRRRQASATSAVVFFFFDFRDESKQDASAALRALLLQLCGQVPRLEAEMTRLKDSNNHGTPPVHVLLEYLRQAIVRQHHTYILLDALDESPLDTSRAEVLSVIDTMRQWQLPGLHLLVTSRDVPDIRTHLQIPALQQAIGHISFKNDFVQQDISRFVAFQVDNDPLLRRWGDHREKIKNHLIQHSGGIFRWVECQLRPLQQCPQSEKHLEKCLRTLPQSLDETYERLLCSIELREEAQRILSLLCYAIRPLSIEEILEALAVDIDDLECYDPRSKFSGGAEDVFRTCPGLVDIHLRTDGVQELRIEHFSVQEYLQSDRIRSGRAADFALSGPLQHGRISKTCLLYLQHDRFLRQSFTPDLVGQYAFAKYAAGYWFQHYDQADAQFAGELSEVVITLLTIRSTKERWLRLYNPDVLTGHTVVYDMFAKIPPSATYYASSLGLDRVLGSILALSPADVNAQGGEYGNALVAASSRGYEKVVQMLLDHGADVDAQKGTYATALQVASFQDHEKVVRMLLDHGADVDARGNNSYNALQAASCNGFEKSVQALLGHGADVNAPGGRYGCALQVASFQGHEKLVQILLDNGADVNAQGSFYDNALQAASYGGHEKVVQTLLDHGADVNVQGGLYGNALQAASYGGYDKLVQMLLLHGANANARGGRYENALDAASVQGHEKVVQILLDNGADVNSHGALNVALTYGHKKVADILTRASRDWLQTT</sequence>
<dbReference type="InterPro" id="IPR031348">
    <property type="entry name" value="PigL_N"/>
</dbReference>
<evidence type="ECO:0000259" key="3">
    <source>
        <dbReference type="PROSITE" id="PS50837"/>
    </source>
</evidence>
<dbReference type="PANTHER" id="PTHR10039:SF16">
    <property type="entry name" value="GPI INOSITOL-DEACYLASE"/>
    <property type="match status" value="1"/>
</dbReference>
<protein>
    <recommendedName>
        <fullName evidence="3">NACHT domain-containing protein</fullName>
    </recommendedName>
</protein>
<dbReference type="SUPFAM" id="SSF48403">
    <property type="entry name" value="Ankyrin repeat"/>
    <property type="match status" value="1"/>
</dbReference>
<dbReference type="SMART" id="SM00248">
    <property type="entry name" value="ANK"/>
    <property type="match status" value="7"/>
</dbReference>
<dbReference type="PROSITE" id="PS50297">
    <property type="entry name" value="ANK_REP_REGION"/>
    <property type="match status" value="5"/>
</dbReference>
<dbReference type="InterPro" id="IPR036770">
    <property type="entry name" value="Ankyrin_rpt-contain_sf"/>
</dbReference>
<dbReference type="Gene3D" id="1.25.40.20">
    <property type="entry name" value="Ankyrin repeat-containing domain"/>
    <property type="match status" value="1"/>
</dbReference>
<dbReference type="Gene3D" id="3.40.50.300">
    <property type="entry name" value="P-loop containing nucleotide triphosphate hydrolases"/>
    <property type="match status" value="1"/>
</dbReference>
<evidence type="ECO:0000313" key="5">
    <source>
        <dbReference type="Proteomes" id="UP001358417"/>
    </source>
</evidence>
<feature type="repeat" description="ANK" evidence="2">
    <location>
        <begin position="808"/>
        <end position="836"/>
    </location>
</feature>
<keyword evidence="1" id="KW-0677">Repeat</keyword>
<dbReference type="Pfam" id="PF22939">
    <property type="entry name" value="WHD_GPIID"/>
    <property type="match status" value="1"/>
</dbReference>
<reference evidence="4 5" key="1">
    <citation type="submission" date="2023-08" db="EMBL/GenBank/DDBJ databases">
        <title>Black Yeasts Isolated from many extreme environments.</title>
        <authorList>
            <person name="Coleine C."/>
            <person name="Stajich J.E."/>
            <person name="Selbmann L."/>
        </authorList>
    </citation>
    <scope>NUCLEOTIDE SEQUENCE [LARGE SCALE GENOMIC DNA]</scope>
    <source>
        <strain evidence="4 5">CCFEE 5792</strain>
    </source>
</reference>
<dbReference type="InterPro" id="IPR056884">
    <property type="entry name" value="NPHP3-like_N"/>
</dbReference>
<dbReference type="AlphaFoldDB" id="A0AAV9MVZ0"/>
<name>A0AAV9MVZ0_9EURO</name>
<dbReference type="PROSITE" id="PS50837">
    <property type="entry name" value="NACHT"/>
    <property type="match status" value="1"/>
</dbReference>
<evidence type="ECO:0000256" key="1">
    <source>
        <dbReference type="ARBA" id="ARBA00022737"/>
    </source>
</evidence>
<dbReference type="Pfam" id="PF12796">
    <property type="entry name" value="Ank_2"/>
    <property type="match status" value="2"/>
</dbReference>
<evidence type="ECO:0000256" key="2">
    <source>
        <dbReference type="PROSITE-ProRule" id="PRU00023"/>
    </source>
</evidence>
<dbReference type="Pfam" id="PF24883">
    <property type="entry name" value="NPHP3_N"/>
    <property type="match status" value="1"/>
</dbReference>
<dbReference type="InterPro" id="IPR027417">
    <property type="entry name" value="P-loop_NTPase"/>
</dbReference>
<dbReference type="PROSITE" id="PS50088">
    <property type="entry name" value="ANK_REPEAT"/>
    <property type="match status" value="6"/>
</dbReference>
<dbReference type="InterPro" id="IPR002110">
    <property type="entry name" value="Ankyrin_rpt"/>
</dbReference>
<dbReference type="Pfam" id="PF00023">
    <property type="entry name" value="Ank"/>
    <property type="match status" value="1"/>
</dbReference>
<feature type="repeat" description="ANK" evidence="2">
    <location>
        <begin position="903"/>
        <end position="935"/>
    </location>
</feature>
<dbReference type="InterPro" id="IPR007111">
    <property type="entry name" value="NACHT_NTPase"/>
</dbReference>
<gene>
    <name evidence="4" type="ORF">LTR84_008939</name>
</gene>
<accession>A0AAV9MVZ0</accession>
<dbReference type="SUPFAM" id="SSF52540">
    <property type="entry name" value="P-loop containing nucleoside triphosphate hydrolases"/>
    <property type="match status" value="1"/>
</dbReference>
<dbReference type="Proteomes" id="UP001358417">
    <property type="component" value="Unassembled WGS sequence"/>
</dbReference>
<feature type="repeat" description="ANK" evidence="2">
    <location>
        <begin position="771"/>
        <end position="803"/>
    </location>
</feature>
<feature type="domain" description="NACHT" evidence="3">
    <location>
        <begin position="220"/>
        <end position="364"/>
    </location>
</feature>
<comment type="caution">
    <text evidence="4">The sequence shown here is derived from an EMBL/GenBank/DDBJ whole genome shotgun (WGS) entry which is preliminary data.</text>
</comment>
<feature type="repeat" description="ANK" evidence="2">
    <location>
        <begin position="705"/>
        <end position="737"/>
    </location>
</feature>
<organism evidence="4 5">
    <name type="scientific">Exophiala bonariae</name>
    <dbReference type="NCBI Taxonomy" id="1690606"/>
    <lineage>
        <taxon>Eukaryota</taxon>
        <taxon>Fungi</taxon>
        <taxon>Dikarya</taxon>
        <taxon>Ascomycota</taxon>
        <taxon>Pezizomycotina</taxon>
        <taxon>Eurotiomycetes</taxon>
        <taxon>Chaetothyriomycetidae</taxon>
        <taxon>Chaetothyriales</taxon>
        <taxon>Herpotrichiellaceae</taxon>
        <taxon>Exophiala</taxon>
    </lineage>
</organism>
<dbReference type="Pfam" id="PF17111">
    <property type="entry name" value="PigL_N"/>
    <property type="match status" value="1"/>
</dbReference>
<keyword evidence="2" id="KW-0040">ANK repeat</keyword>
<dbReference type="RefSeq" id="XP_064701457.1">
    <property type="nucleotide sequence ID" value="XM_064852482.1"/>
</dbReference>
<dbReference type="GeneID" id="89977101"/>
<keyword evidence="5" id="KW-1185">Reference proteome</keyword>
<feature type="repeat" description="ANK" evidence="2">
    <location>
        <begin position="738"/>
        <end position="770"/>
    </location>
</feature>
<dbReference type="PANTHER" id="PTHR10039">
    <property type="entry name" value="AMELOGENIN"/>
    <property type="match status" value="1"/>
</dbReference>
<evidence type="ECO:0000313" key="4">
    <source>
        <dbReference type="EMBL" id="KAK5045846.1"/>
    </source>
</evidence>
<proteinExistence type="predicted"/>
<dbReference type="EMBL" id="JAVRRD010000034">
    <property type="protein sequence ID" value="KAK5045846.1"/>
    <property type="molecule type" value="Genomic_DNA"/>
</dbReference>